<gene>
    <name evidence="2" type="ORF">S3_933_0008</name>
</gene>
<reference evidence="2" key="2">
    <citation type="journal article" date="2012" name="Environ. Microbiol.">
        <title>Genomic content of uncultured Bacteroidetes from contrasting oceanic provinces in the North Atlantic Ocean.</title>
        <authorList>
            <person name="Gomez-Pereira P.R."/>
            <person name="Schuler M."/>
            <person name="Fuchs B.M."/>
            <person name="Bennke C."/>
            <person name="Teeling H."/>
            <person name="Waldmann J."/>
            <person name="Richter M."/>
            <person name="Barbe V."/>
            <person name="Bataille E."/>
            <person name="Glockner F.O."/>
            <person name="Amann R."/>
        </authorList>
    </citation>
    <scope>NUCLEOTIDE SEQUENCE</scope>
</reference>
<protein>
    <submittedName>
        <fullName evidence="2">Secreted protein</fullName>
    </submittedName>
</protein>
<proteinExistence type="predicted"/>
<sequence length="258" mass="29197">MCHKYLTKDMRILLLTALSISFSLNIFSQSWVDSGIKFGAGVTQLVNTNIWEEQTIVNKLTPGYSFGGKLGLNFNLNHQITLDFIYTKASQEFEFQPTETEKAWSKNIKYNSFNIPFLYKHNSDNGSFLEIGPQISFMTGVTETVNGKTTKVDDYFTKTHFEGVVGVGSFMLGSNNTYLVFGIRVHYAFQDLLTTEGGKNTVSPYPINNGEMNYQAEPVSFNEYKPLNAISAIAYLEINYDLAYLVRSNCKRTAIKFF</sequence>
<dbReference type="EMBL" id="FQ032815">
    <property type="protein sequence ID" value="CBL87268.1"/>
    <property type="molecule type" value="Genomic_DNA"/>
</dbReference>
<accession>F4MMA0</accession>
<organism evidence="2">
    <name type="scientific">uncultured Flavobacteriia bacterium</name>
    <dbReference type="NCBI Taxonomy" id="212695"/>
    <lineage>
        <taxon>Bacteria</taxon>
        <taxon>Pseudomonadati</taxon>
        <taxon>Bacteroidota</taxon>
        <taxon>Flavobacteriia</taxon>
        <taxon>environmental samples</taxon>
    </lineage>
</organism>
<feature type="domain" description="Outer membrane protein beta-barrel" evidence="1">
    <location>
        <begin position="27"/>
        <end position="192"/>
    </location>
</feature>
<evidence type="ECO:0000313" key="2">
    <source>
        <dbReference type="EMBL" id="CBL87268.1"/>
    </source>
</evidence>
<dbReference type="Pfam" id="PF13568">
    <property type="entry name" value="OMP_b-brl_2"/>
    <property type="match status" value="1"/>
</dbReference>
<reference evidence="2" key="1">
    <citation type="submission" date="2010-05" db="EMBL/GenBank/DDBJ databases">
        <authorList>
            <person name="Genoscope - CEA"/>
        </authorList>
    </citation>
    <scope>NUCLEOTIDE SEQUENCE</scope>
</reference>
<evidence type="ECO:0000259" key="1">
    <source>
        <dbReference type="Pfam" id="PF13568"/>
    </source>
</evidence>
<name>F4MMA0_9BACT</name>
<dbReference type="InterPro" id="IPR025665">
    <property type="entry name" value="Beta-barrel_OMP_2"/>
</dbReference>
<dbReference type="AlphaFoldDB" id="F4MMA0"/>